<evidence type="ECO:0008006" key="3">
    <source>
        <dbReference type="Google" id="ProtNLM"/>
    </source>
</evidence>
<accession>A0A6A6Q628</accession>
<dbReference type="EMBL" id="MU001631">
    <property type="protein sequence ID" value="KAF2487840.1"/>
    <property type="molecule type" value="Genomic_DNA"/>
</dbReference>
<keyword evidence="2" id="KW-1185">Reference proteome</keyword>
<gene>
    <name evidence="1" type="ORF">BDY17DRAFT_307178</name>
</gene>
<evidence type="ECO:0000313" key="2">
    <source>
        <dbReference type="Proteomes" id="UP000799767"/>
    </source>
</evidence>
<name>A0A6A6Q628_9PEZI</name>
<evidence type="ECO:0000313" key="1">
    <source>
        <dbReference type="EMBL" id="KAF2487840.1"/>
    </source>
</evidence>
<dbReference type="RefSeq" id="XP_033594409.1">
    <property type="nucleotide sequence ID" value="XM_033735104.1"/>
</dbReference>
<organism evidence="1 2">
    <name type="scientific">Neohortaea acidophila</name>
    <dbReference type="NCBI Taxonomy" id="245834"/>
    <lineage>
        <taxon>Eukaryota</taxon>
        <taxon>Fungi</taxon>
        <taxon>Dikarya</taxon>
        <taxon>Ascomycota</taxon>
        <taxon>Pezizomycotina</taxon>
        <taxon>Dothideomycetes</taxon>
        <taxon>Dothideomycetidae</taxon>
        <taxon>Mycosphaerellales</taxon>
        <taxon>Teratosphaeriaceae</taxon>
        <taxon>Neohortaea</taxon>
    </lineage>
</organism>
<dbReference type="GeneID" id="54476106"/>
<dbReference type="AlphaFoldDB" id="A0A6A6Q628"/>
<dbReference type="Proteomes" id="UP000799767">
    <property type="component" value="Unassembled WGS sequence"/>
</dbReference>
<proteinExistence type="predicted"/>
<reference evidence="1" key="1">
    <citation type="journal article" date="2020" name="Stud. Mycol.">
        <title>101 Dothideomycetes genomes: a test case for predicting lifestyles and emergence of pathogens.</title>
        <authorList>
            <person name="Haridas S."/>
            <person name="Albert R."/>
            <person name="Binder M."/>
            <person name="Bloem J."/>
            <person name="Labutti K."/>
            <person name="Salamov A."/>
            <person name="Andreopoulos B."/>
            <person name="Baker S."/>
            <person name="Barry K."/>
            <person name="Bills G."/>
            <person name="Bluhm B."/>
            <person name="Cannon C."/>
            <person name="Castanera R."/>
            <person name="Culley D."/>
            <person name="Daum C."/>
            <person name="Ezra D."/>
            <person name="Gonzalez J."/>
            <person name="Henrissat B."/>
            <person name="Kuo A."/>
            <person name="Liang C."/>
            <person name="Lipzen A."/>
            <person name="Lutzoni F."/>
            <person name="Magnuson J."/>
            <person name="Mondo S."/>
            <person name="Nolan M."/>
            <person name="Ohm R."/>
            <person name="Pangilinan J."/>
            <person name="Park H.-J."/>
            <person name="Ramirez L."/>
            <person name="Alfaro M."/>
            <person name="Sun H."/>
            <person name="Tritt A."/>
            <person name="Yoshinaga Y."/>
            <person name="Zwiers L.-H."/>
            <person name="Turgeon B."/>
            <person name="Goodwin S."/>
            <person name="Spatafora J."/>
            <person name="Crous P."/>
            <person name="Grigoriev I."/>
        </authorList>
    </citation>
    <scope>NUCLEOTIDE SEQUENCE</scope>
    <source>
        <strain evidence="1">CBS 113389</strain>
    </source>
</reference>
<dbReference type="OrthoDB" id="5275938at2759"/>
<sequence>MASPVFKALFATATANSDTAVTTSTAQHVVSVPNDDGDAMYILANILHLRNDQLPMRIPPDLLHKIACLARKYECVVAAGRATVQWFDRLYASKDKIDTWRIVEAAFLLDEATFFARFSSRWVFEASLYAHVRSIPAPTTADTHHLALLLANCASKANTMIHVDLDTMIDPCIVPFSNQYRHYIDWAPQMSPTPESLPEGKPPTECHVDSDGATLYLGALRDADIWPSTVWLQTKDTANGKGETVGSLVEKLAAFREPEYDDVDKCEFCEGVKIGFTEELERMQESHRIRLWGLCLDCVKAGGVNRGECRYEHTKPMSYTLQASAVQGATAGNQGA</sequence>
<protein>
    <recommendedName>
        <fullName evidence="3">BTB domain-containing protein</fullName>
    </recommendedName>
</protein>